<name>A0ABP7EEC4_9SPHN</name>
<dbReference type="PROSITE" id="PS00330">
    <property type="entry name" value="HEMOLYSIN_CALCIUM"/>
    <property type="match status" value="3"/>
</dbReference>
<dbReference type="InterPro" id="IPR015919">
    <property type="entry name" value="Cadherin-like_sf"/>
</dbReference>
<dbReference type="Proteomes" id="UP001500523">
    <property type="component" value="Unassembled WGS sequence"/>
</dbReference>
<dbReference type="Gene3D" id="3.20.20.370">
    <property type="entry name" value="Glycoside hydrolase/deacetylase"/>
    <property type="match status" value="1"/>
</dbReference>
<dbReference type="PROSITE" id="PS50268">
    <property type="entry name" value="CADHERIN_2"/>
    <property type="match status" value="1"/>
</dbReference>
<dbReference type="InterPro" id="IPR029062">
    <property type="entry name" value="Class_I_gatase-like"/>
</dbReference>
<sequence>MIGKHVPIRVDGVLDDWNEADRIDGLGPVSGYRVYGTSDTSSYSIALTAPTAIGLNTTIWLNTDRNASTGYQVFGFAGGAEYNINIAADGTASLYTGGAGQTLVAANLVMARSVDGKTMEVQIPKSLIGNPPAISILTDVNDAAFVPGSYSGPQYTIFGDTGIVPNAGKRVAIVYSETTAKNYFSETAYAQLFMAAQSQVMQAGVPFDILTEKDLTSLQTLSKYDTIVFPSFRNVQAASVDAITATLEQATRQFGIGLVAAGEFMTNGADNAALAGDSYSRMKLLFDATRITGGFPADVTLKSADTNHLVLGNYAAGETIRQYSGVGWTAIDSVSGSGTAIVTETVNGQNYTAALATQTAGGGRNVIFSSEAVMADSNLLWQAVDHSINGGGVSVGLQMTRNTSIVASRTDMDQSQYLDEVNPANNAAGIYDKLLPILESWKKDFNFVGSYYVNVGNNAAAQEQTDWTVSGAYYKKLLEMGNELGSHSYTHPENTNTLTSEQVVFEFGEARKVLEREMSKVLGYAFTVGGAAVPGAPEGLATSQEIMKYVDYLSGGYSGVGAGYPNAFGYIQPGTDKVYLAPNTSFDFSLVEFQGKTPAQAEAAWAAEWAALTAKAEVPVVVWPWHDYGPTAWSADPAAAPSKYTQSMFTNWIQRAYNSGAEFVTLLDLSQRVSALSHATLTTNVVGDVITATVGASNVGTFALDVDGQGSKIIKSVAGWYAYDNDSVFMPANGGTFTITLGAVADDVTHITALPMRVSLISVKGDGRNLAFTAMGEGNVTIDLAAAGNDWITTQGATVVSRVGDIMTLALGAIASHDVAVNYIANVAPVLTSGSGKASVALAITENTTAVATIAATDANVPLGDAVKYTLATGGDAALFAVDEKTGVLKFIAAPDFETPLDAGKDNVYNVTVLASDLRGASVAQAYAVTIRDVAGISLKGGLFADKLTGTGENDTIDGSWGNDFLYGGGGNDVLLGGLGDDNLFGEDGHDTLTGDLGRDMLDGGAGNDTLNGGSGEDILYGRAGNDTLIGDTYDDYLDGGDGDDFLDGGNNEDTLIGGAGNDILDGGGNEDILTGGSGRDIFRFSKAGDTGVSRLTRDVITDFVRGEDRIDLSLIDANTRVNGDQAFTLLTGANAKFTAPGQLRVVYQVIDGVTHTILEGSTDTGSLAEFTIDLVGHFTLTPSDFML</sequence>
<dbReference type="Pfam" id="PF08548">
    <property type="entry name" value="Peptidase_M10_C"/>
    <property type="match status" value="1"/>
</dbReference>
<dbReference type="Gene3D" id="3.40.50.880">
    <property type="match status" value="1"/>
</dbReference>
<dbReference type="SUPFAM" id="SSF88713">
    <property type="entry name" value="Glycoside hydrolase/deacetylase"/>
    <property type="match status" value="1"/>
</dbReference>
<dbReference type="Gene3D" id="2.60.40.60">
    <property type="entry name" value="Cadherins"/>
    <property type="match status" value="1"/>
</dbReference>
<evidence type="ECO:0000256" key="2">
    <source>
        <dbReference type="ARBA" id="ARBA00004370"/>
    </source>
</evidence>
<dbReference type="EMBL" id="BAABBF010000006">
    <property type="protein sequence ID" value="GAA3717999.1"/>
    <property type="molecule type" value="Genomic_DNA"/>
</dbReference>
<dbReference type="SUPFAM" id="SSF49313">
    <property type="entry name" value="Cadherin-like"/>
    <property type="match status" value="1"/>
</dbReference>
<evidence type="ECO:0000256" key="6">
    <source>
        <dbReference type="ARBA" id="ARBA00022737"/>
    </source>
</evidence>
<evidence type="ECO:0000313" key="10">
    <source>
        <dbReference type="EMBL" id="GAA3717999.1"/>
    </source>
</evidence>
<evidence type="ECO:0000256" key="7">
    <source>
        <dbReference type="ARBA" id="ARBA00023026"/>
    </source>
</evidence>
<dbReference type="CDD" id="cd11304">
    <property type="entry name" value="Cadherin_repeat"/>
    <property type="match status" value="1"/>
</dbReference>
<dbReference type="Pfam" id="PF00028">
    <property type="entry name" value="Cadherin"/>
    <property type="match status" value="1"/>
</dbReference>
<dbReference type="InterPro" id="IPR011330">
    <property type="entry name" value="Glyco_hydro/deAcase_b/a-brl"/>
</dbReference>
<evidence type="ECO:0000259" key="9">
    <source>
        <dbReference type="PROSITE" id="PS50268"/>
    </source>
</evidence>
<dbReference type="InterPro" id="IPR011049">
    <property type="entry name" value="Serralysin-like_metalloprot_C"/>
</dbReference>
<dbReference type="InterPro" id="IPR002126">
    <property type="entry name" value="Cadherin-like_dom"/>
</dbReference>
<organism evidence="10 11">
    <name type="scientific">Sphingomonas cynarae</name>
    <dbReference type="NCBI Taxonomy" id="930197"/>
    <lineage>
        <taxon>Bacteria</taxon>
        <taxon>Pseudomonadati</taxon>
        <taxon>Pseudomonadota</taxon>
        <taxon>Alphaproteobacteria</taxon>
        <taxon>Sphingomonadales</taxon>
        <taxon>Sphingomonadaceae</taxon>
        <taxon>Sphingomonas</taxon>
    </lineage>
</organism>
<evidence type="ECO:0000256" key="4">
    <source>
        <dbReference type="ARBA" id="ARBA00022525"/>
    </source>
</evidence>
<keyword evidence="6" id="KW-0677">Repeat</keyword>
<keyword evidence="5" id="KW-0800">Toxin</keyword>
<evidence type="ECO:0000313" key="11">
    <source>
        <dbReference type="Proteomes" id="UP001500523"/>
    </source>
</evidence>
<protein>
    <recommendedName>
        <fullName evidence="9">Cadherin domain-containing protein</fullName>
    </recommendedName>
</protein>
<accession>A0ABP7EEC4</accession>
<keyword evidence="11" id="KW-1185">Reference proteome</keyword>
<keyword evidence="8" id="KW-0472">Membrane</keyword>
<gene>
    <name evidence="10" type="ORF">GCM10022268_28030</name>
</gene>
<comment type="cofactor">
    <cofactor evidence="1">
        <name>Ca(2+)</name>
        <dbReference type="ChEBI" id="CHEBI:29108"/>
    </cofactor>
</comment>
<dbReference type="InterPro" id="IPR001343">
    <property type="entry name" value="Hemolysn_Ca-bd"/>
</dbReference>
<evidence type="ECO:0000256" key="5">
    <source>
        <dbReference type="ARBA" id="ARBA00022656"/>
    </source>
</evidence>
<dbReference type="InterPro" id="IPR003995">
    <property type="entry name" value="RTX_toxin_determinant-A"/>
</dbReference>
<evidence type="ECO:0000256" key="8">
    <source>
        <dbReference type="ARBA" id="ARBA00023136"/>
    </source>
</evidence>
<comment type="caution">
    <text evidence="10">The sequence shown here is derived from an EMBL/GenBank/DDBJ whole genome shotgun (WGS) entry which is preliminary data.</text>
</comment>
<dbReference type="PANTHER" id="PTHR38340">
    <property type="entry name" value="S-LAYER PROTEIN"/>
    <property type="match status" value="1"/>
</dbReference>
<dbReference type="InterPro" id="IPR050557">
    <property type="entry name" value="RTX_toxin/Mannuronan_C5-epim"/>
</dbReference>
<evidence type="ECO:0000256" key="3">
    <source>
        <dbReference type="ARBA" id="ARBA00004613"/>
    </source>
</evidence>
<keyword evidence="7" id="KW-0843">Virulence</keyword>
<dbReference type="Gene3D" id="2.150.10.10">
    <property type="entry name" value="Serralysin-like metalloprotease, C-terminal"/>
    <property type="match status" value="2"/>
</dbReference>
<feature type="domain" description="Cadherin" evidence="9">
    <location>
        <begin position="836"/>
        <end position="944"/>
    </location>
</feature>
<dbReference type="Pfam" id="PF00353">
    <property type="entry name" value="HemolysinCabind"/>
    <property type="match status" value="2"/>
</dbReference>
<dbReference type="SUPFAM" id="SSF51120">
    <property type="entry name" value="beta-Roll"/>
    <property type="match status" value="2"/>
</dbReference>
<keyword evidence="4" id="KW-0964">Secreted</keyword>
<dbReference type="InterPro" id="IPR013858">
    <property type="entry name" value="Peptidase_M10B_C"/>
</dbReference>
<dbReference type="PRINTS" id="PR00313">
    <property type="entry name" value="CABNDNGRPT"/>
</dbReference>
<dbReference type="PANTHER" id="PTHR38340:SF1">
    <property type="entry name" value="S-LAYER PROTEIN"/>
    <property type="match status" value="1"/>
</dbReference>
<dbReference type="RefSeq" id="WP_344694018.1">
    <property type="nucleotide sequence ID" value="NZ_BAABBF010000006.1"/>
</dbReference>
<reference evidence="11" key="1">
    <citation type="journal article" date="2019" name="Int. J. Syst. Evol. Microbiol.">
        <title>The Global Catalogue of Microorganisms (GCM) 10K type strain sequencing project: providing services to taxonomists for standard genome sequencing and annotation.</title>
        <authorList>
            <consortium name="The Broad Institute Genomics Platform"/>
            <consortium name="The Broad Institute Genome Sequencing Center for Infectious Disease"/>
            <person name="Wu L."/>
            <person name="Ma J."/>
        </authorList>
    </citation>
    <scope>NUCLEOTIDE SEQUENCE [LARGE SCALE GENOMIC DNA]</scope>
    <source>
        <strain evidence="11">JCM 17498</strain>
    </source>
</reference>
<dbReference type="InterPro" id="IPR018511">
    <property type="entry name" value="Hemolysin-typ_Ca-bd_CS"/>
</dbReference>
<comment type="subcellular location">
    <subcellularLocation>
        <location evidence="2">Membrane</location>
    </subcellularLocation>
    <subcellularLocation>
        <location evidence="3">Secreted</location>
    </subcellularLocation>
</comment>
<proteinExistence type="predicted"/>
<dbReference type="PRINTS" id="PR01488">
    <property type="entry name" value="RTXTOXINA"/>
</dbReference>
<evidence type="ECO:0000256" key="1">
    <source>
        <dbReference type="ARBA" id="ARBA00001913"/>
    </source>
</evidence>